<evidence type="ECO:0000313" key="6">
    <source>
        <dbReference type="Proteomes" id="UP001190700"/>
    </source>
</evidence>
<dbReference type="InterPro" id="IPR005491">
    <property type="entry name" value="ENT_dom"/>
</dbReference>
<reference evidence="5 6" key="1">
    <citation type="journal article" date="2015" name="Genome Biol. Evol.">
        <title>Comparative Genomics of a Bacterivorous Green Alga Reveals Evolutionary Causalities and Consequences of Phago-Mixotrophic Mode of Nutrition.</title>
        <authorList>
            <person name="Burns J.A."/>
            <person name="Paasch A."/>
            <person name="Narechania A."/>
            <person name="Kim E."/>
        </authorList>
    </citation>
    <scope>NUCLEOTIDE SEQUENCE [LARGE SCALE GENOMIC DNA]</scope>
    <source>
        <strain evidence="5 6">PLY_AMNH</strain>
    </source>
</reference>
<dbReference type="Pfam" id="PF03735">
    <property type="entry name" value="ENT"/>
    <property type="match status" value="1"/>
</dbReference>
<evidence type="ECO:0000256" key="1">
    <source>
        <dbReference type="ARBA" id="ARBA00004123"/>
    </source>
</evidence>
<dbReference type="PROSITE" id="PS51138">
    <property type="entry name" value="ENT"/>
    <property type="match status" value="1"/>
</dbReference>
<feature type="region of interest" description="Disordered" evidence="3">
    <location>
        <begin position="54"/>
        <end position="151"/>
    </location>
</feature>
<dbReference type="Gene3D" id="1.10.1240.40">
    <property type="entry name" value="ENT domain"/>
    <property type="match status" value="1"/>
</dbReference>
<keyword evidence="2" id="KW-0539">Nucleus</keyword>
<dbReference type="AlphaFoldDB" id="A0AAE0BLZ1"/>
<evidence type="ECO:0000313" key="5">
    <source>
        <dbReference type="EMBL" id="KAK3238395.1"/>
    </source>
</evidence>
<feature type="region of interest" description="Disordered" evidence="3">
    <location>
        <begin position="217"/>
        <end position="262"/>
    </location>
</feature>
<dbReference type="SMART" id="SM01191">
    <property type="entry name" value="ENT"/>
    <property type="match status" value="1"/>
</dbReference>
<dbReference type="CDD" id="cd20404">
    <property type="entry name" value="Tudor_Agenet_AtEML-like"/>
    <property type="match status" value="1"/>
</dbReference>
<dbReference type="Proteomes" id="UP001190700">
    <property type="component" value="Unassembled WGS sequence"/>
</dbReference>
<proteinExistence type="predicted"/>
<dbReference type="EMBL" id="LGRX02034226">
    <property type="protein sequence ID" value="KAK3238395.1"/>
    <property type="molecule type" value="Genomic_DNA"/>
</dbReference>
<dbReference type="PANTHER" id="PTHR33432">
    <property type="entry name" value="PROTEIN EMSY-LIKE 4"/>
    <property type="match status" value="1"/>
</dbReference>
<feature type="compositionally biased region" description="Low complexity" evidence="3">
    <location>
        <begin position="217"/>
        <end position="251"/>
    </location>
</feature>
<sequence length="309" mass="33077">MDPSSAVAEMEITAYTSVLKVLSLGELSWAKDDLLGKLRKELNVTMEEHEAVKTNLMQDQDLNDLRDELQYASQPGKKSRTGPSTYGEPAPRSGAFSGRGTPAAASQPLSKRLPPGKAKKSGKEKSAPVTPGAPRSTSLSGGVLSQHISKRVKRNWPEYGGWLDAVITDYDPATDEHVITYDLGTSSESWEKVNLSEMQKDEFKFGVGTISVSEMSALPPTSSAAKPSAKRPAPTPAAKSRAPKKSGSSSSRQAGGEQFKDAVKGLEVEVDKAGSANKLAEIKQNLVSNEQDLLAQLNELDSDSDEDSD</sequence>
<dbReference type="InterPro" id="IPR033485">
    <property type="entry name" value="EMSY-LIKE_plant"/>
</dbReference>
<accession>A0AAE0BLZ1</accession>
<dbReference type="GO" id="GO:0005634">
    <property type="term" value="C:nucleus"/>
    <property type="evidence" value="ECO:0007669"/>
    <property type="project" value="UniProtKB-SubCell"/>
</dbReference>
<evidence type="ECO:0000259" key="4">
    <source>
        <dbReference type="PROSITE" id="PS51138"/>
    </source>
</evidence>
<dbReference type="InterPro" id="IPR036142">
    <property type="entry name" value="ENT_dom-like_sf"/>
</dbReference>
<feature type="domain" description="ENT" evidence="4">
    <location>
        <begin position="3"/>
        <end position="91"/>
    </location>
</feature>
<gene>
    <name evidence="5" type="ORF">CYMTET_51590</name>
</gene>
<comment type="caution">
    <text evidence="5">The sequence shown here is derived from an EMBL/GenBank/DDBJ whole genome shotgun (WGS) entry which is preliminary data.</text>
</comment>
<evidence type="ECO:0000256" key="3">
    <source>
        <dbReference type="SAM" id="MobiDB-lite"/>
    </source>
</evidence>
<organism evidence="5 6">
    <name type="scientific">Cymbomonas tetramitiformis</name>
    <dbReference type="NCBI Taxonomy" id="36881"/>
    <lineage>
        <taxon>Eukaryota</taxon>
        <taxon>Viridiplantae</taxon>
        <taxon>Chlorophyta</taxon>
        <taxon>Pyramimonadophyceae</taxon>
        <taxon>Pyramimonadales</taxon>
        <taxon>Pyramimonadaceae</taxon>
        <taxon>Cymbomonas</taxon>
    </lineage>
</organism>
<dbReference type="PANTHER" id="PTHR33432:SF22">
    <property type="entry name" value="OS10G0436850 PROTEIN"/>
    <property type="match status" value="1"/>
</dbReference>
<name>A0AAE0BLZ1_9CHLO</name>
<dbReference type="GO" id="GO:0050832">
    <property type="term" value="P:defense response to fungus"/>
    <property type="evidence" value="ECO:0007669"/>
    <property type="project" value="InterPro"/>
</dbReference>
<evidence type="ECO:0000256" key="2">
    <source>
        <dbReference type="ARBA" id="ARBA00023242"/>
    </source>
</evidence>
<comment type="subcellular location">
    <subcellularLocation>
        <location evidence="1">Nucleus</location>
    </subcellularLocation>
</comment>
<protein>
    <recommendedName>
        <fullName evidence="4">ENT domain-containing protein</fullName>
    </recommendedName>
</protein>
<dbReference type="SUPFAM" id="SSF158639">
    <property type="entry name" value="ENT-like"/>
    <property type="match status" value="1"/>
</dbReference>
<keyword evidence="6" id="KW-1185">Reference proteome</keyword>